<organism evidence="1 2">
    <name type="scientific">Trema orientale</name>
    <name type="common">Charcoal tree</name>
    <name type="synonym">Celtis orientalis</name>
    <dbReference type="NCBI Taxonomy" id="63057"/>
    <lineage>
        <taxon>Eukaryota</taxon>
        <taxon>Viridiplantae</taxon>
        <taxon>Streptophyta</taxon>
        <taxon>Embryophyta</taxon>
        <taxon>Tracheophyta</taxon>
        <taxon>Spermatophyta</taxon>
        <taxon>Magnoliopsida</taxon>
        <taxon>eudicotyledons</taxon>
        <taxon>Gunneridae</taxon>
        <taxon>Pentapetalae</taxon>
        <taxon>rosids</taxon>
        <taxon>fabids</taxon>
        <taxon>Rosales</taxon>
        <taxon>Cannabaceae</taxon>
        <taxon>Trema</taxon>
    </lineage>
</organism>
<accession>A0A2P5F0E7</accession>
<dbReference type="AlphaFoldDB" id="A0A2P5F0E7"/>
<sequence>LLVLSSRVVCIQTYLGIWRGEKENTNSGLHETSKDSNQIKPNTLIHSQAFVVFFFFFFSSSLQSRTFDSNLHTRGDLVWVSTYFSIIMAFRQKLFNNTTISTPFTNPHMGFARFFSKSIPYEGK</sequence>
<gene>
    <name evidence="1" type="ORF">TorRG33x02_130650</name>
</gene>
<dbReference type="InParanoid" id="A0A2P5F0E7"/>
<feature type="non-terminal residue" evidence="1">
    <location>
        <position position="124"/>
    </location>
</feature>
<dbReference type="Proteomes" id="UP000237000">
    <property type="component" value="Unassembled WGS sequence"/>
</dbReference>
<protein>
    <submittedName>
        <fullName evidence="1">Uncharacterized protein</fullName>
    </submittedName>
</protein>
<keyword evidence="2" id="KW-1185">Reference proteome</keyword>
<evidence type="ECO:0000313" key="1">
    <source>
        <dbReference type="EMBL" id="PON91249.1"/>
    </source>
</evidence>
<reference evidence="2" key="1">
    <citation type="submission" date="2016-06" db="EMBL/GenBank/DDBJ databases">
        <title>Parallel loss of symbiosis genes in relatives of nitrogen-fixing non-legume Parasponia.</title>
        <authorList>
            <person name="Van Velzen R."/>
            <person name="Holmer R."/>
            <person name="Bu F."/>
            <person name="Rutten L."/>
            <person name="Van Zeijl A."/>
            <person name="Liu W."/>
            <person name="Santuari L."/>
            <person name="Cao Q."/>
            <person name="Sharma T."/>
            <person name="Shen D."/>
            <person name="Roswanjaya Y."/>
            <person name="Wardhani T."/>
            <person name="Kalhor M.S."/>
            <person name="Jansen J."/>
            <person name="Van den Hoogen J."/>
            <person name="Gungor B."/>
            <person name="Hartog M."/>
            <person name="Hontelez J."/>
            <person name="Verver J."/>
            <person name="Yang W.-C."/>
            <person name="Schijlen E."/>
            <person name="Repin R."/>
            <person name="Schilthuizen M."/>
            <person name="Schranz E."/>
            <person name="Heidstra R."/>
            <person name="Miyata K."/>
            <person name="Fedorova E."/>
            <person name="Kohlen W."/>
            <person name="Bisseling T."/>
            <person name="Smit S."/>
            <person name="Geurts R."/>
        </authorList>
    </citation>
    <scope>NUCLEOTIDE SEQUENCE [LARGE SCALE GENOMIC DNA]</scope>
    <source>
        <strain evidence="2">cv. RG33-2</strain>
    </source>
</reference>
<proteinExistence type="predicted"/>
<evidence type="ECO:0000313" key="2">
    <source>
        <dbReference type="Proteomes" id="UP000237000"/>
    </source>
</evidence>
<comment type="caution">
    <text evidence="1">The sequence shown here is derived from an EMBL/GenBank/DDBJ whole genome shotgun (WGS) entry which is preliminary data.</text>
</comment>
<name>A0A2P5F0E7_TREOI</name>
<feature type="non-terminal residue" evidence="1">
    <location>
        <position position="1"/>
    </location>
</feature>
<dbReference type="EMBL" id="JXTC01000076">
    <property type="protein sequence ID" value="PON91249.1"/>
    <property type="molecule type" value="Genomic_DNA"/>
</dbReference>